<dbReference type="AlphaFoldDB" id="F4PMI4"/>
<dbReference type="EMBL" id="GL883008">
    <property type="protein sequence ID" value="EGG23631.1"/>
    <property type="molecule type" value="Genomic_DNA"/>
</dbReference>
<evidence type="ECO:0000256" key="1">
    <source>
        <dbReference type="SAM" id="Coils"/>
    </source>
</evidence>
<dbReference type="GeneID" id="14875779"/>
<evidence type="ECO:0000313" key="4">
    <source>
        <dbReference type="Proteomes" id="UP000007797"/>
    </source>
</evidence>
<evidence type="ECO:0000256" key="2">
    <source>
        <dbReference type="SAM" id="MobiDB-lite"/>
    </source>
</evidence>
<proteinExistence type="predicted"/>
<accession>F4PMI4</accession>
<dbReference type="RefSeq" id="XP_004361482.1">
    <property type="nucleotide sequence ID" value="XM_004361425.1"/>
</dbReference>
<reference evidence="4" key="1">
    <citation type="journal article" date="2011" name="Genome Res.">
        <title>Phylogeny-wide analysis of social amoeba genomes highlights ancient origins for complex intercellular communication.</title>
        <authorList>
            <person name="Heidel A.J."/>
            <person name="Lawal H.M."/>
            <person name="Felder M."/>
            <person name="Schilde C."/>
            <person name="Helps N.R."/>
            <person name="Tunggal B."/>
            <person name="Rivero F."/>
            <person name="John U."/>
            <person name="Schleicher M."/>
            <person name="Eichinger L."/>
            <person name="Platzer M."/>
            <person name="Noegel A.A."/>
            <person name="Schaap P."/>
            <person name="Gloeckner G."/>
        </authorList>
    </citation>
    <scope>NUCLEOTIDE SEQUENCE [LARGE SCALE GENOMIC DNA]</scope>
    <source>
        <strain evidence="4">SH3</strain>
    </source>
</reference>
<feature type="compositionally biased region" description="Low complexity" evidence="2">
    <location>
        <begin position="18"/>
        <end position="27"/>
    </location>
</feature>
<dbReference type="KEGG" id="dfa:DFA_05765"/>
<evidence type="ECO:0000313" key="3">
    <source>
        <dbReference type="EMBL" id="EGG23631.1"/>
    </source>
</evidence>
<keyword evidence="4" id="KW-1185">Reference proteome</keyword>
<organism evidence="3 4">
    <name type="scientific">Cavenderia fasciculata</name>
    <name type="common">Slime mold</name>
    <name type="synonym">Dictyostelium fasciculatum</name>
    <dbReference type="NCBI Taxonomy" id="261658"/>
    <lineage>
        <taxon>Eukaryota</taxon>
        <taxon>Amoebozoa</taxon>
        <taxon>Evosea</taxon>
        <taxon>Eumycetozoa</taxon>
        <taxon>Dictyostelia</taxon>
        <taxon>Acytosteliales</taxon>
        <taxon>Cavenderiaceae</taxon>
        <taxon>Cavenderia</taxon>
    </lineage>
</organism>
<protein>
    <submittedName>
        <fullName evidence="3">Uncharacterized protein</fullName>
    </submittedName>
</protein>
<sequence>MKLISRITKPFKKDKSSSKSNQNNNKNGEQEESTNGPLEFVYKLQYRVVDKSSGASTEHKFEDRTLKINEEGVYLGDKMGKLTFIDFILIKEFSLDQNWMDWAIIMRDGNSHHFRSYEFQTKVKEIIVYIIDMDIASYEDRAVKAENMIEILSKKIAALEASSSSSSSNSLGVSAEEFKKVQDQNKELQKQLASNTYRINHLVRRLNETQQKQ</sequence>
<keyword evidence="1" id="KW-0175">Coiled coil</keyword>
<dbReference type="Proteomes" id="UP000007797">
    <property type="component" value="Unassembled WGS sequence"/>
</dbReference>
<gene>
    <name evidence="3" type="ORF">DFA_05765</name>
</gene>
<dbReference type="OrthoDB" id="18670at2759"/>
<feature type="region of interest" description="Disordered" evidence="2">
    <location>
        <begin position="1"/>
        <end position="34"/>
    </location>
</feature>
<feature type="coiled-coil region" evidence="1">
    <location>
        <begin position="135"/>
        <end position="191"/>
    </location>
</feature>
<name>F4PMI4_CACFS</name>